<feature type="transmembrane region" description="Helical" evidence="12">
    <location>
        <begin position="1456"/>
        <end position="1477"/>
    </location>
</feature>
<dbReference type="RefSeq" id="XP_033680661.1">
    <property type="nucleotide sequence ID" value="XM_033835791.1"/>
</dbReference>
<dbReference type="SMART" id="SM01117">
    <property type="entry name" value="Cyt-b5"/>
    <property type="match status" value="2"/>
</dbReference>
<dbReference type="FunFam" id="1.10.10.820:FF:000010">
    <property type="entry name" value="Chitin synthase 6"/>
    <property type="match status" value="1"/>
</dbReference>
<evidence type="ECO:0000313" key="14">
    <source>
        <dbReference type="EMBL" id="KAF2245657.1"/>
    </source>
</evidence>
<evidence type="ECO:0000256" key="11">
    <source>
        <dbReference type="SAM" id="MobiDB-lite"/>
    </source>
</evidence>
<dbReference type="SUPFAM" id="SSF52540">
    <property type="entry name" value="P-loop containing nucleoside triphosphate hydrolases"/>
    <property type="match status" value="1"/>
</dbReference>
<dbReference type="GO" id="GO:0031505">
    <property type="term" value="P:fungal-type cell wall organization"/>
    <property type="evidence" value="ECO:0007669"/>
    <property type="project" value="TreeGrafter"/>
</dbReference>
<keyword evidence="6 12" id="KW-0812">Transmembrane</keyword>
<evidence type="ECO:0000256" key="5">
    <source>
        <dbReference type="ARBA" id="ARBA00022679"/>
    </source>
</evidence>
<dbReference type="OrthoDB" id="370884at2759"/>
<dbReference type="InterPro" id="IPR027417">
    <property type="entry name" value="P-loop_NTPase"/>
</dbReference>
<dbReference type="EMBL" id="ML987200">
    <property type="protein sequence ID" value="KAF2245657.1"/>
    <property type="molecule type" value="Genomic_DNA"/>
</dbReference>
<evidence type="ECO:0000256" key="10">
    <source>
        <dbReference type="ARBA" id="ARBA00049510"/>
    </source>
</evidence>
<dbReference type="Pfam" id="PF08766">
    <property type="entry name" value="DEK_C"/>
    <property type="match status" value="1"/>
</dbReference>
<feature type="region of interest" description="Disordered" evidence="11">
    <location>
        <begin position="1650"/>
        <end position="1691"/>
    </location>
</feature>
<name>A0A6A6I5Q8_9PLEO</name>
<evidence type="ECO:0000256" key="8">
    <source>
        <dbReference type="ARBA" id="ARBA00023136"/>
    </source>
</evidence>
<dbReference type="GO" id="GO:0006031">
    <property type="term" value="P:chitin biosynthetic process"/>
    <property type="evidence" value="ECO:0007669"/>
    <property type="project" value="TreeGrafter"/>
</dbReference>
<dbReference type="InterPro" id="IPR029044">
    <property type="entry name" value="Nucleotide-diphossugar_trans"/>
</dbReference>
<feature type="transmembrane region" description="Helical" evidence="12">
    <location>
        <begin position="1032"/>
        <end position="1051"/>
    </location>
</feature>
<dbReference type="InterPro" id="IPR004835">
    <property type="entry name" value="Chitin_synth"/>
</dbReference>
<evidence type="ECO:0000256" key="7">
    <source>
        <dbReference type="ARBA" id="ARBA00022989"/>
    </source>
</evidence>
<dbReference type="SMART" id="SM00242">
    <property type="entry name" value="MYSc"/>
    <property type="match status" value="1"/>
</dbReference>
<accession>A0A6A6I5Q8</accession>
<dbReference type="PANTHER" id="PTHR22914">
    <property type="entry name" value="CHITIN SYNTHASE"/>
    <property type="match status" value="1"/>
</dbReference>
<dbReference type="CDD" id="cd04190">
    <property type="entry name" value="Chitin_synth_C"/>
    <property type="match status" value="1"/>
</dbReference>
<dbReference type="InterPro" id="IPR001199">
    <property type="entry name" value="Cyt_B5-like_heme/steroid-bd"/>
</dbReference>
<keyword evidence="3" id="KW-1003">Cell membrane</keyword>
<evidence type="ECO:0000313" key="15">
    <source>
        <dbReference type="Proteomes" id="UP000800094"/>
    </source>
</evidence>
<evidence type="ECO:0000259" key="13">
    <source>
        <dbReference type="PROSITE" id="PS51998"/>
    </source>
</evidence>
<evidence type="ECO:0000256" key="12">
    <source>
        <dbReference type="SAM" id="Phobius"/>
    </source>
</evidence>
<feature type="transmembrane region" description="Helical" evidence="12">
    <location>
        <begin position="769"/>
        <end position="789"/>
    </location>
</feature>
<dbReference type="GeneID" id="54589121"/>
<comment type="subcellular location">
    <subcellularLocation>
        <location evidence="1">Cell membrane</location>
        <topology evidence="1">Multi-pass membrane protein</topology>
    </subcellularLocation>
</comment>
<feature type="transmembrane region" description="Helical" evidence="12">
    <location>
        <begin position="1484"/>
        <end position="1507"/>
    </location>
</feature>
<dbReference type="GO" id="GO:0030428">
    <property type="term" value="C:cell septum"/>
    <property type="evidence" value="ECO:0007669"/>
    <property type="project" value="TreeGrafter"/>
</dbReference>
<reference evidence="14" key="1">
    <citation type="journal article" date="2020" name="Stud. Mycol.">
        <title>101 Dothideomycetes genomes: a test case for predicting lifestyles and emergence of pathogens.</title>
        <authorList>
            <person name="Haridas S."/>
            <person name="Albert R."/>
            <person name="Binder M."/>
            <person name="Bloem J."/>
            <person name="Labutti K."/>
            <person name="Salamov A."/>
            <person name="Andreopoulos B."/>
            <person name="Baker S."/>
            <person name="Barry K."/>
            <person name="Bills G."/>
            <person name="Bluhm B."/>
            <person name="Cannon C."/>
            <person name="Castanera R."/>
            <person name="Culley D."/>
            <person name="Daum C."/>
            <person name="Ezra D."/>
            <person name="Gonzalez J."/>
            <person name="Henrissat B."/>
            <person name="Kuo A."/>
            <person name="Liang C."/>
            <person name="Lipzen A."/>
            <person name="Lutzoni F."/>
            <person name="Magnuson J."/>
            <person name="Mondo S."/>
            <person name="Nolan M."/>
            <person name="Ohm R."/>
            <person name="Pangilinan J."/>
            <person name="Park H.-J."/>
            <person name="Ramirez L."/>
            <person name="Alfaro M."/>
            <person name="Sun H."/>
            <person name="Tritt A."/>
            <person name="Yoshinaga Y."/>
            <person name="Zwiers L.-H."/>
            <person name="Turgeon B."/>
            <person name="Goodwin S."/>
            <person name="Spatafora J."/>
            <person name="Crous P."/>
            <person name="Grigoriev I."/>
        </authorList>
    </citation>
    <scope>NUCLEOTIDE SEQUENCE</scope>
    <source>
        <strain evidence="14">CBS 122368</strain>
    </source>
</reference>
<sequence>MSFVNNSRMSVYSTASAAAPRPGNPSSQVSTTTLLNTLNTCYKTNSSYNLEASTSLVVNTWLTARAMVNDRIGGTVDVELGRKAWEHARRRAEDGCIVLGSLHESTPSLFSPFISGLPLSIPGNFYIALEALRAFTHCVTPHNPSFPRHSALAAIFTINLQGNLLGAEIKLASSGIDTQKGLLDVPTQSGYRAFDVFYYLNSSSASQLEREFLNLSHSSEYSLLNKSGTYDPPAYLPDADDAAAAEDFRANLKAIGIKGQKLSNLISCLTGLLKLGDTLGYFVDEDTLQAVCDECSALLDIAPGVLRQQLSAKDRETAIAGIYEAIVDYVVAHANATIKEDIRSSRAGFSSSSSEAGPMTPPSEDEAGDIVNITVVEIPSQALGKAIALRTIFDDNDGINAEMKEDGVQVPPAGASVLEGLRQATQASGADLGVDGTELRQRQLDLEKREAVLEKIAFNLPDEQNFLKGVLMPLVDQGITLGKQNRVDLPITVASSRVWFHLALHPSDSAPAHLSQDINATWSAATVSRQLREWRLPEWANRRNRSLDFTADFDHHEFFERYHVLGCMDGKDGIQNWILERGWSNGEVVVGHQRVWVREGTWWEAETQLDLKAQEMSSNMLGSMVGAGGLESGYSTHSPGQGSGFFPPMPEMMPQTSQTHLLQRQHSSATMGARSALGARSIAPTTAPTIQNRQGDYGLGTKGDDDKGITYYDAESGGNLVVTEAPISKTRRIWVAFVWALTFWIPSPILKFVGRMKRPDVRMAWREKLVLVALIILINATIVFYMIAFGKLLCPNKDKAWNRKEVSTHQGSNDYYVSHHGSVYDLSSFWKRQHSDSHTKTTEENMLPLAGADMDPYIRPPLYLACPNLVKTYLVVLQSNDTLEYAATAQHVSGNRTTAPDSKALSDSFWYPNVFVPKIKEFRKGDLVWDTGKIKDEGENQNHYWFRLGNRVYDLTDYFHTQDLMDGNAQYKFLDPDLEEMVKNYAGSDLTEKYHNRLNETAQEFNLQCLENTFFVGKTDFRKSARCQVNDYILLAVTIILCAVIGVKFLAALQLGSKRRPANQDKFVICQVPAYTEGEDQLRKGLDSLTALAYDNKRKLICVICDGMIVGGGNDRPTPKIVLDILGVDPKVDPPALPFKSVGTGSEQLNYGKVYSGLYEFEGNVVPYIVVVKMGKESEQTKAKPGNRGKRDSQILLMSFLNRVHHRAAMNPLELEMFHQINNIIGVDPELYEYLLMVDADTMVRPDSLNRLVASCANDSKIAGICGETSLENEERSWWTMIQVYEYYISHHLAKAFESLFGSVTCLPGCFCMYRLRTADKGKPLIISDKVIKEYADCNVDTLHKKNLLALGEDRYLTTLMTKHFPSMSYKFVPDAYALTAAPETWSILLSQRRRWINSTIHNLAELVLLKDMCGFCCFSMRFVVFIDLCGTIILPSICVYLGYLVYLVISKSGQFPLVSIIILAAVYGLQAIIFIIKRQWQHVGWMIIYILAFPIYSFILPLYSFWKQDDFSWGNTRVVIGEKGVKQIVTTDEEGFDPKSIPLQRWDDYAMANGLPGRRGLVGQTSEKGINSAYDDDGYEMNDMQSVYSSVKPASTIMSNMHHISHMPPQSPGPYQGMQPRQSSYSNFSRYQDNPQEGRLMSMGGMSDHYNASPYGNRPSVGGFQSSDNLMASTPPIRGRSPLGPSQSRPGSTVNFQNMMNGPSDATIIEVVQQCLREADLDRVTKKQLVALAEQRLQTQLTGERRIFLNQQIDLELANML</sequence>
<dbReference type="Pfam" id="PF03142">
    <property type="entry name" value="Chitin_synth_2"/>
    <property type="match status" value="1"/>
</dbReference>
<dbReference type="GO" id="GO:0005524">
    <property type="term" value="F:ATP binding"/>
    <property type="evidence" value="ECO:0007669"/>
    <property type="project" value="InterPro"/>
</dbReference>
<dbReference type="InterPro" id="IPR036400">
    <property type="entry name" value="Cyt_B5-like_heme/steroid_sf"/>
</dbReference>
<dbReference type="GO" id="GO:0016459">
    <property type="term" value="C:myosin complex"/>
    <property type="evidence" value="ECO:0007669"/>
    <property type="project" value="InterPro"/>
</dbReference>
<keyword evidence="7 12" id="KW-1133">Transmembrane helix</keyword>
<keyword evidence="4" id="KW-0328">Glycosyltransferase</keyword>
<dbReference type="Proteomes" id="UP000800094">
    <property type="component" value="Unassembled WGS sequence"/>
</dbReference>
<dbReference type="SUPFAM" id="SSF55856">
    <property type="entry name" value="Cytochrome b5-like heme/steroid binding domain"/>
    <property type="match status" value="1"/>
</dbReference>
<dbReference type="InterPro" id="IPR014876">
    <property type="entry name" value="DEK_C"/>
</dbReference>
<dbReference type="EC" id="2.4.1.16" evidence="2"/>
<dbReference type="Gene3D" id="3.10.120.10">
    <property type="entry name" value="Cytochrome b5-like heme/steroid binding domain"/>
    <property type="match status" value="1"/>
</dbReference>
<dbReference type="PROSITE" id="PS51998">
    <property type="entry name" value="DEK_C"/>
    <property type="match status" value="1"/>
</dbReference>
<evidence type="ECO:0000256" key="9">
    <source>
        <dbReference type="ARBA" id="ARBA00023180"/>
    </source>
</evidence>
<dbReference type="GO" id="GO:0004100">
    <property type="term" value="F:chitin synthase activity"/>
    <property type="evidence" value="ECO:0007669"/>
    <property type="project" value="UniProtKB-EC"/>
</dbReference>
<evidence type="ECO:0000256" key="1">
    <source>
        <dbReference type="ARBA" id="ARBA00004651"/>
    </source>
</evidence>
<dbReference type="GO" id="GO:0005886">
    <property type="term" value="C:plasma membrane"/>
    <property type="evidence" value="ECO:0007669"/>
    <property type="project" value="UniProtKB-SubCell"/>
</dbReference>
<protein>
    <recommendedName>
        <fullName evidence="2">chitin synthase</fullName>
        <ecNumber evidence="2">2.4.1.16</ecNumber>
    </recommendedName>
</protein>
<feature type="domain" description="DEK-C" evidence="13">
    <location>
        <begin position="1703"/>
        <end position="1759"/>
    </location>
</feature>
<dbReference type="PANTHER" id="PTHR22914:SF13">
    <property type="entry name" value="CHITIN SYNTHASE"/>
    <property type="match status" value="1"/>
</dbReference>
<dbReference type="SUPFAM" id="SSF53448">
    <property type="entry name" value="Nucleotide-diphospho-sugar transferases"/>
    <property type="match status" value="1"/>
</dbReference>
<feature type="compositionally biased region" description="Polar residues" evidence="11">
    <location>
        <begin position="1664"/>
        <end position="1673"/>
    </location>
</feature>
<keyword evidence="9" id="KW-0325">Glycoprotein</keyword>
<evidence type="ECO:0000256" key="6">
    <source>
        <dbReference type="ARBA" id="ARBA00022692"/>
    </source>
</evidence>
<comment type="catalytic activity">
    <reaction evidence="10">
        <text>[(1-&gt;4)-N-acetyl-beta-D-glucosaminyl](n) + UDP-N-acetyl-alpha-D-glucosamine = [(1-&gt;4)-N-acetyl-beta-D-glucosaminyl](n+1) + UDP + H(+)</text>
        <dbReference type="Rhea" id="RHEA:16637"/>
        <dbReference type="Rhea" id="RHEA-COMP:9593"/>
        <dbReference type="Rhea" id="RHEA-COMP:9595"/>
        <dbReference type="ChEBI" id="CHEBI:15378"/>
        <dbReference type="ChEBI" id="CHEBI:17029"/>
        <dbReference type="ChEBI" id="CHEBI:57705"/>
        <dbReference type="ChEBI" id="CHEBI:58223"/>
        <dbReference type="EC" id="2.4.1.16"/>
    </reaction>
    <physiologicalReaction direction="left-to-right" evidence="10">
        <dbReference type="Rhea" id="RHEA:16638"/>
    </physiologicalReaction>
</comment>
<evidence type="ECO:0000256" key="2">
    <source>
        <dbReference type="ARBA" id="ARBA00012543"/>
    </source>
</evidence>
<organism evidence="14 15">
    <name type="scientific">Trematosphaeria pertusa</name>
    <dbReference type="NCBI Taxonomy" id="390896"/>
    <lineage>
        <taxon>Eukaryota</taxon>
        <taxon>Fungi</taxon>
        <taxon>Dikarya</taxon>
        <taxon>Ascomycota</taxon>
        <taxon>Pezizomycotina</taxon>
        <taxon>Dothideomycetes</taxon>
        <taxon>Pleosporomycetidae</taxon>
        <taxon>Pleosporales</taxon>
        <taxon>Massarineae</taxon>
        <taxon>Trematosphaeriaceae</taxon>
        <taxon>Trematosphaeria</taxon>
    </lineage>
</organism>
<dbReference type="Pfam" id="PF00173">
    <property type="entry name" value="Cyt-b5"/>
    <property type="match status" value="1"/>
</dbReference>
<dbReference type="InterPro" id="IPR001609">
    <property type="entry name" value="Myosin_head_motor_dom-like"/>
</dbReference>
<dbReference type="Gene3D" id="1.10.10.820">
    <property type="match status" value="1"/>
</dbReference>
<feature type="transmembrane region" description="Helical" evidence="12">
    <location>
        <begin position="733"/>
        <end position="753"/>
    </location>
</feature>
<evidence type="ECO:0000256" key="3">
    <source>
        <dbReference type="ARBA" id="ARBA00022475"/>
    </source>
</evidence>
<gene>
    <name evidence="14" type="ORF">BU26DRAFT_607860</name>
</gene>
<feature type="transmembrane region" description="Helical" evidence="12">
    <location>
        <begin position="1423"/>
        <end position="1450"/>
    </location>
</feature>
<evidence type="ECO:0000256" key="4">
    <source>
        <dbReference type="ARBA" id="ARBA00022676"/>
    </source>
</evidence>
<keyword evidence="15" id="KW-1185">Reference proteome</keyword>
<proteinExistence type="predicted"/>
<keyword evidence="8 12" id="KW-0472">Membrane</keyword>
<keyword evidence="5 14" id="KW-0808">Transferase</keyword>
<dbReference type="GO" id="GO:0003774">
    <property type="term" value="F:cytoskeletal motor activity"/>
    <property type="evidence" value="ECO:0007669"/>
    <property type="project" value="InterPro"/>
</dbReference>